<organism evidence="8 9">
    <name type="scientific">Nonomuraea wenchangensis</name>
    <dbReference type="NCBI Taxonomy" id="568860"/>
    <lineage>
        <taxon>Bacteria</taxon>
        <taxon>Bacillati</taxon>
        <taxon>Actinomycetota</taxon>
        <taxon>Actinomycetes</taxon>
        <taxon>Streptosporangiales</taxon>
        <taxon>Streptosporangiaceae</taxon>
        <taxon>Nonomuraea</taxon>
    </lineage>
</organism>
<keyword evidence="9" id="KW-1185">Reference proteome</keyword>
<dbReference type="InterPro" id="IPR013249">
    <property type="entry name" value="RNA_pol_sigma70_r4_t2"/>
</dbReference>
<dbReference type="Gene3D" id="1.10.1740.10">
    <property type="match status" value="1"/>
</dbReference>
<dbReference type="InterPro" id="IPR039425">
    <property type="entry name" value="RNA_pol_sigma-70-like"/>
</dbReference>
<comment type="similarity">
    <text evidence="1">Belongs to the sigma-70 factor family. ECF subfamily.</text>
</comment>
<keyword evidence="3" id="KW-0731">Sigma factor</keyword>
<evidence type="ECO:0000256" key="3">
    <source>
        <dbReference type="ARBA" id="ARBA00023082"/>
    </source>
</evidence>
<evidence type="ECO:0000313" key="8">
    <source>
        <dbReference type="EMBL" id="SEU35289.1"/>
    </source>
</evidence>
<dbReference type="STRING" id="568860.SAMN05421811_112227"/>
<gene>
    <name evidence="8" type="ORF">SAMN05421811_112227</name>
</gene>
<evidence type="ECO:0000256" key="4">
    <source>
        <dbReference type="ARBA" id="ARBA00023125"/>
    </source>
</evidence>
<evidence type="ECO:0000256" key="1">
    <source>
        <dbReference type="ARBA" id="ARBA00010641"/>
    </source>
</evidence>
<dbReference type="EMBL" id="FOHX01000012">
    <property type="protein sequence ID" value="SEU35289.1"/>
    <property type="molecule type" value="Genomic_DNA"/>
</dbReference>
<keyword evidence="5" id="KW-0804">Transcription</keyword>
<dbReference type="InterPro" id="IPR007627">
    <property type="entry name" value="RNA_pol_sigma70_r2"/>
</dbReference>
<dbReference type="NCBIfam" id="TIGR02937">
    <property type="entry name" value="sigma70-ECF"/>
    <property type="match status" value="1"/>
</dbReference>
<dbReference type="InterPro" id="IPR013325">
    <property type="entry name" value="RNA_pol_sigma_r2"/>
</dbReference>
<evidence type="ECO:0000256" key="2">
    <source>
        <dbReference type="ARBA" id="ARBA00023015"/>
    </source>
</evidence>
<dbReference type="InterPro" id="IPR013324">
    <property type="entry name" value="RNA_pol_sigma_r3/r4-like"/>
</dbReference>
<evidence type="ECO:0000256" key="5">
    <source>
        <dbReference type="ARBA" id="ARBA00023163"/>
    </source>
</evidence>
<feature type="domain" description="RNA polymerase sigma factor 70 region 4 type 2" evidence="7">
    <location>
        <begin position="133"/>
        <end position="181"/>
    </location>
</feature>
<dbReference type="GO" id="GO:0016987">
    <property type="term" value="F:sigma factor activity"/>
    <property type="evidence" value="ECO:0007669"/>
    <property type="project" value="UniProtKB-KW"/>
</dbReference>
<accession>A0A1I0L7R5</accession>
<reference evidence="8 9" key="1">
    <citation type="submission" date="2016-10" db="EMBL/GenBank/DDBJ databases">
        <authorList>
            <person name="de Groot N.N."/>
        </authorList>
    </citation>
    <scope>NUCLEOTIDE SEQUENCE [LARGE SCALE GENOMIC DNA]</scope>
    <source>
        <strain evidence="8 9">CGMCC 4.5598</strain>
    </source>
</reference>
<dbReference type="Pfam" id="PF04542">
    <property type="entry name" value="Sigma70_r2"/>
    <property type="match status" value="1"/>
</dbReference>
<dbReference type="Proteomes" id="UP000199361">
    <property type="component" value="Unassembled WGS sequence"/>
</dbReference>
<dbReference type="OrthoDB" id="5518337at2"/>
<dbReference type="GO" id="GO:0003677">
    <property type="term" value="F:DNA binding"/>
    <property type="evidence" value="ECO:0007669"/>
    <property type="project" value="UniProtKB-KW"/>
</dbReference>
<name>A0A1I0L7R5_9ACTN</name>
<evidence type="ECO:0000313" key="9">
    <source>
        <dbReference type="Proteomes" id="UP000199361"/>
    </source>
</evidence>
<proteinExistence type="inferred from homology"/>
<evidence type="ECO:0000259" key="6">
    <source>
        <dbReference type="Pfam" id="PF04542"/>
    </source>
</evidence>
<dbReference type="AlphaFoldDB" id="A0A1I0L7R5"/>
<protein>
    <submittedName>
        <fullName evidence="8">RNA polymerase sigma-70 factor, ECF subfamily</fullName>
    </submittedName>
</protein>
<dbReference type="PANTHER" id="PTHR43133">
    <property type="entry name" value="RNA POLYMERASE ECF-TYPE SIGMA FACTO"/>
    <property type="match status" value="1"/>
</dbReference>
<dbReference type="Pfam" id="PF08281">
    <property type="entry name" value="Sigma70_r4_2"/>
    <property type="match status" value="1"/>
</dbReference>
<dbReference type="InterPro" id="IPR014284">
    <property type="entry name" value="RNA_pol_sigma-70_dom"/>
</dbReference>
<keyword evidence="2" id="KW-0805">Transcription regulation</keyword>
<sequence length="194" mass="21619">MTAPPDARDVMEDVTVVERSLDDPELFALLYDRYFQEVYRYLAARLGSEQAEDLVADAFLLAFDGRRGFDPDRGTVRSWLFGIATNVVARHRRREGRRLNALSKVAAEECADGPEDRVTSQLAAQASRPELVRGLKGLAKGDRDVVFLLVFGRLGYEEIATALDIPVGTVGSRINRARKKLRKALGDVNPIGEW</sequence>
<evidence type="ECO:0000259" key="7">
    <source>
        <dbReference type="Pfam" id="PF08281"/>
    </source>
</evidence>
<dbReference type="CDD" id="cd06171">
    <property type="entry name" value="Sigma70_r4"/>
    <property type="match status" value="1"/>
</dbReference>
<dbReference type="InterPro" id="IPR036388">
    <property type="entry name" value="WH-like_DNA-bd_sf"/>
</dbReference>
<feature type="domain" description="RNA polymerase sigma-70 region 2" evidence="6">
    <location>
        <begin position="30"/>
        <end position="98"/>
    </location>
</feature>
<keyword evidence="4" id="KW-0238">DNA-binding</keyword>
<dbReference type="RefSeq" id="WP_091088908.1">
    <property type="nucleotide sequence ID" value="NZ_FOHX01000012.1"/>
</dbReference>
<dbReference type="SUPFAM" id="SSF88946">
    <property type="entry name" value="Sigma2 domain of RNA polymerase sigma factors"/>
    <property type="match status" value="1"/>
</dbReference>
<dbReference type="GO" id="GO:0006352">
    <property type="term" value="P:DNA-templated transcription initiation"/>
    <property type="evidence" value="ECO:0007669"/>
    <property type="project" value="InterPro"/>
</dbReference>
<dbReference type="Gene3D" id="1.10.10.10">
    <property type="entry name" value="Winged helix-like DNA-binding domain superfamily/Winged helix DNA-binding domain"/>
    <property type="match status" value="1"/>
</dbReference>
<dbReference type="SUPFAM" id="SSF88659">
    <property type="entry name" value="Sigma3 and sigma4 domains of RNA polymerase sigma factors"/>
    <property type="match status" value="1"/>
</dbReference>
<dbReference type="PANTHER" id="PTHR43133:SF8">
    <property type="entry name" value="RNA POLYMERASE SIGMA FACTOR HI_1459-RELATED"/>
    <property type="match status" value="1"/>
</dbReference>